<evidence type="ECO:0000313" key="3">
    <source>
        <dbReference type="Proteomes" id="UP000094444"/>
    </source>
</evidence>
<dbReference type="AlphaFoldDB" id="A0A2P5HFX6"/>
<evidence type="ECO:0000313" key="2">
    <source>
        <dbReference type="EMBL" id="POS69149.1"/>
    </source>
</evidence>
<protein>
    <submittedName>
        <fullName evidence="2">Uncharacterized protein</fullName>
    </submittedName>
</protein>
<dbReference type="Proteomes" id="UP000094444">
    <property type="component" value="Unassembled WGS sequence"/>
</dbReference>
<dbReference type="EMBL" id="MAVT02002605">
    <property type="protein sequence ID" value="POS69149.1"/>
    <property type="molecule type" value="Genomic_DNA"/>
</dbReference>
<gene>
    <name evidence="2" type="ORF">DHEL01_v212456</name>
</gene>
<evidence type="ECO:0000256" key="1">
    <source>
        <dbReference type="SAM" id="MobiDB-lite"/>
    </source>
</evidence>
<feature type="compositionally biased region" description="Polar residues" evidence="1">
    <location>
        <begin position="54"/>
        <end position="78"/>
    </location>
</feature>
<reference evidence="2" key="1">
    <citation type="submission" date="2017-09" db="EMBL/GenBank/DDBJ databases">
        <title>Polyketide synthases of a Diaporthe helianthi virulent isolate.</title>
        <authorList>
            <person name="Baroncelli R."/>
        </authorList>
    </citation>
    <scope>NUCLEOTIDE SEQUENCE [LARGE SCALE GENOMIC DNA]</scope>
    <source>
        <strain evidence="2">7/96</strain>
    </source>
</reference>
<proteinExistence type="predicted"/>
<sequence length="78" mass="8248">MDKRLGGASLCGHLDALKDFGALVVRPFVWHCVEEGGGHPVDSSTEMKKGSGKPPTSRTPPRNSGPTNFNVVDVTSLT</sequence>
<comment type="caution">
    <text evidence="2">The sequence shown here is derived from an EMBL/GenBank/DDBJ whole genome shotgun (WGS) entry which is preliminary data.</text>
</comment>
<organism evidence="2 3">
    <name type="scientific">Diaporthe helianthi</name>
    <dbReference type="NCBI Taxonomy" id="158607"/>
    <lineage>
        <taxon>Eukaryota</taxon>
        <taxon>Fungi</taxon>
        <taxon>Dikarya</taxon>
        <taxon>Ascomycota</taxon>
        <taxon>Pezizomycotina</taxon>
        <taxon>Sordariomycetes</taxon>
        <taxon>Sordariomycetidae</taxon>
        <taxon>Diaporthales</taxon>
        <taxon>Diaporthaceae</taxon>
        <taxon>Diaporthe</taxon>
    </lineage>
</organism>
<dbReference type="InParanoid" id="A0A2P5HFX6"/>
<keyword evidence="3" id="KW-1185">Reference proteome</keyword>
<name>A0A2P5HFX6_DIAHE</name>
<feature type="region of interest" description="Disordered" evidence="1">
    <location>
        <begin position="35"/>
        <end position="78"/>
    </location>
</feature>
<accession>A0A2P5HFX6</accession>